<keyword evidence="6" id="KW-1185">Reference proteome</keyword>
<dbReference type="SUPFAM" id="SSF52540">
    <property type="entry name" value="P-loop containing nucleoside triphosphate hydrolases"/>
    <property type="match status" value="2"/>
</dbReference>
<dbReference type="EMBL" id="RBAM01000001">
    <property type="protein sequence ID" value="RKN77450.1"/>
    <property type="molecule type" value="Genomic_DNA"/>
</dbReference>
<feature type="domain" description="ABC transporter" evidence="4">
    <location>
        <begin position="51"/>
        <end position="291"/>
    </location>
</feature>
<dbReference type="InterPro" id="IPR027417">
    <property type="entry name" value="P-loop_NTPase"/>
</dbReference>
<dbReference type="GO" id="GO:0022857">
    <property type="term" value="F:transmembrane transporter activity"/>
    <property type="evidence" value="ECO:0007669"/>
    <property type="project" value="TreeGrafter"/>
</dbReference>
<dbReference type="InterPro" id="IPR003439">
    <property type="entry name" value="ABC_transporter-like_ATP-bd"/>
</dbReference>
<reference evidence="5 6" key="1">
    <citation type="journal article" date="2015" name="Antonie Van Leeuwenhoek">
        <title>Streptomyces klenkii sp. nov., isolated from deep marine sediment.</title>
        <authorList>
            <person name="Veyisoglu A."/>
            <person name="Sahin N."/>
        </authorList>
    </citation>
    <scope>NUCLEOTIDE SEQUENCE [LARGE SCALE GENOMIC DNA]</scope>
    <source>
        <strain evidence="5 6">KCTC 29202</strain>
    </source>
</reference>
<proteinExistence type="predicted"/>
<gene>
    <name evidence="5" type="ORF">D7231_01595</name>
</gene>
<keyword evidence="1" id="KW-0547">Nucleotide-binding</keyword>
<feature type="compositionally biased region" description="Low complexity" evidence="3">
    <location>
        <begin position="32"/>
        <end position="45"/>
    </location>
</feature>
<feature type="domain" description="ABC transporter" evidence="4">
    <location>
        <begin position="298"/>
        <end position="535"/>
    </location>
</feature>
<comment type="caution">
    <text evidence="5">The sequence shown here is derived from an EMBL/GenBank/DDBJ whole genome shotgun (WGS) entry which is preliminary data.</text>
</comment>
<dbReference type="Gene3D" id="3.40.50.300">
    <property type="entry name" value="P-loop containing nucleotide triphosphate hydrolases"/>
    <property type="match status" value="2"/>
</dbReference>
<protein>
    <submittedName>
        <fullName evidence="5">ABC transporter ATP-binding protein</fullName>
    </submittedName>
</protein>
<feature type="compositionally biased region" description="Polar residues" evidence="3">
    <location>
        <begin position="1"/>
        <end position="27"/>
    </location>
</feature>
<dbReference type="Pfam" id="PF00005">
    <property type="entry name" value="ABC_tran"/>
    <property type="match status" value="2"/>
</dbReference>
<dbReference type="PROSITE" id="PS00211">
    <property type="entry name" value="ABC_TRANSPORTER_1"/>
    <property type="match status" value="2"/>
</dbReference>
<feature type="compositionally biased region" description="Low complexity" evidence="3">
    <location>
        <begin position="285"/>
        <end position="298"/>
    </location>
</feature>
<dbReference type="OrthoDB" id="2986442at2"/>
<feature type="region of interest" description="Disordered" evidence="3">
    <location>
        <begin position="1"/>
        <end position="45"/>
    </location>
</feature>
<evidence type="ECO:0000256" key="3">
    <source>
        <dbReference type="SAM" id="MobiDB-lite"/>
    </source>
</evidence>
<dbReference type="CDD" id="cd03257">
    <property type="entry name" value="ABC_NikE_OppD_transporters"/>
    <property type="match status" value="2"/>
</dbReference>
<dbReference type="RefSeq" id="WP_120753064.1">
    <property type="nucleotide sequence ID" value="NZ_JBIBGF010000001.1"/>
</dbReference>
<organism evidence="5 6">
    <name type="scientific">Streptomyces klenkii</name>
    <dbReference type="NCBI Taxonomy" id="1420899"/>
    <lineage>
        <taxon>Bacteria</taxon>
        <taxon>Bacillati</taxon>
        <taxon>Actinomycetota</taxon>
        <taxon>Actinomycetes</taxon>
        <taxon>Kitasatosporales</taxon>
        <taxon>Streptomycetaceae</taxon>
        <taxon>Streptomyces</taxon>
    </lineage>
</organism>
<dbReference type="GO" id="GO:0005524">
    <property type="term" value="F:ATP binding"/>
    <property type="evidence" value="ECO:0007669"/>
    <property type="project" value="UniProtKB-KW"/>
</dbReference>
<feature type="region of interest" description="Disordered" evidence="3">
    <location>
        <begin position="268"/>
        <end position="298"/>
    </location>
</feature>
<dbReference type="AlphaFoldDB" id="A0A3B0BWY8"/>
<dbReference type="GO" id="GO:0016887">
    <property type="term" value="F:ATP hydrolysis activity"/>
    <property type="evidence" value="ECO:0007669"/>
    <property type="project" value="InterPro"/>
</dbReference>
<keyword evidence="2 5" id="KW-0067">ATP-binding</keyword>
<feature type="compositionally biased region" description="Pro residues" evidence="3">
    <location>
        <begin position="274"/>
        <end position="284"/>
    </location>
</feature>
<accession>A0A3B0BWY8</accession>
<dbReference type="Proteomes" id="UP000270343">
    <property type="component" value="Unassembled WGS sequence"/>
</dbReference>
<dbReference type="InterPro" id="IPR015854">
    <property type="entry name" value="ABC_transpr_LolD-like"/>
</dbReference>
<dbReference type="GO" id="GO:0005886">
    <property type="term" value="C:plasma membrane"/>
    <property type="evidence" value="ECO:0007669"/>
    <property type="project" value="TreeGrafter"/>
</dbReference>
<dbReference type="PANTHER" id="PTHR24220">
    <property type="entry name" value="IMPORT ATP-BINDING PROTEIN"/>
    <property type="match status" value="1"/>
</dbReference>
<name>A0A3B0BWY8_9ACTN</name>
<evidence type="ECO:0000313" key="5">
    <source>
        <dbReference type="EMBL" id="RKN77450.1"/>
    </source>
</evidence>
<sequence length="535" mass="56312">MTDDLNTTHDPNTTDDLNTADGPTTTDGPAVTDDPTTADGDLATADTPAAVRVTDLEIRLPDGPPLLHRTSLTVRRGRVTALTGPSGSGKTTLLRALIGDLPTGARVSSGSIDVLGHDVLALSTERLRQLRRHHVAYVGQDPGSALNPRMRVRQIIAETAAEPCPTAVRDLLTECRLPTGDGLPDRRPGALSGGQQRRVALARALARRPDVLLLDEPTAGLDTALRDDIAGLLRHLATTRGLTILLACHDPALVDRCADDVIDLGTNTLTAPRPAVPAPRPPDSGRPAGRSPGPGLAARGLDVRFAQRGRAHQALTAVDFAAAPGDSAGIVGPSGSGKTTLLRVLAGLQEPDAGTLTLDGLPLPATARKRDRAQRRRLQLVPQNPLGALNPARTVGATLARPLRLHQAVAKQAVPGRVSELLRNVGLPPDFARRYPHELSGGQRQRVSIARALAPGPDVLLCDEVTSALDPDTATAVMELLTRLRTEHRLALVLVSHELHLVAAYTDTVHILKAGHVTQAGPTRQLMAPAPGPFA</sequence>
<dbReference type="InterPro" id="IPR003593">
    <property type="entry name" value="AAA+_ATPase"/>
</dbReference>
<evidence type="ECO:0000256" key="2">
    <source>
        <dbReference type="ARBA" id="ARBA00022840"/>
    </source>
</evidence>
<evidence type="ECO:0000256" key="1">
    <source>
        <dbReference type="ARBA" id="ARBA00022741"/>
    </source>
</evidence>
<dbReference type="InterPro" id="IPR017871">
    <property type="entry name" value="ABC_transporter-like_CS"/>
</dbReference>
<dbReference type="SMART" id="SM00382">
    <property type="entry name" value="AAA"/>
    <property type="match status" value="2"/>
</dbReference>
<evidence type="ECO:0000259" key="4">
    <source>
        <dbReference type="PROSITE" id="PS50893"/>
    </source>
</evidence>
<evidence type="ECO:0000313" key="6">
    <source>
        <dbReference type="Proteomes" id="UP000270343"/>
    </source>
</evidence>
<dbReference type="PROSITE" id="PS50893">
    <property type="entry name" value="ABC_TRANSPORTER_2"/>
    <property type="match status" value="2"/>
</dbReference>